<evidence type="ECO:0000313" key="1">
    <source>
        <dbReference type="EMBL" id="CDM30961.1"/>
    </source>
</evidence>
<organism evidence="1 2">
    <name type="scientific">Penicillium roqueforti (strain FM164)</name>
    <dbReference type="NCBI Taxonomy" id="1365484"/>
    <lineage>
        <taxon>Eukaryota</taxon>
        <taxon>Fungi</taxon>
        <taxon>Dikarya</taxon>
        <taxon>Ascomycota</taxon>
        <taxon>Pezizomycotina</taxon>
        <taxon>Eurotiomycetes</taxon>
        <taxon>Eurotiomycetidae</taxon>
        <taxon>Eurotiales</taxon>
        <taxon>Aspergillaceae</taxon>
        <taxon>Penicillium</taxon>
    </lineage>
</organism>
<protein>
    <submittedName>
        <fullName evidence="1">Genomic scaffold, ProqFM164S02</fullName>
    </submittedName>
</protein>
<dbReference type="Proteomes" id="UP000030686">
    <property type="component" value="Unassembled WGS sequence"/>
</dbReference>
<keyword evidence="2" id="KW-1185">Reference proteome</keyword>
<accession>W6Q4R5</accession>
<dbReference type="OrthoDB" id="10409217at2759"/>
<reference evidence="1" key="1">
    <citation type="journal article" date="2014" name="Nat. Commun.">
        <title>Multiple recent horizontal transfers of a large genomic region in cheese making fungi.</title>
        <authorList>
            <person name="Cheeseman K."/>
            <person name="Ropars J."/>
            <person name="Renault P."/>
            <person name="Dupont J."/>
            <person name="Gouzy J."/>
            <person name="Branca A."/>
            <person name="Abraham A.L."/>
            <person name="Ceppi M."/>
            <person name="Conseiller E."/>
            <person name="Debuchy R."/>
            <person name="Malagnac F."/>
            <person name="Goarin A."/>
            <person name="Silar P."/>
            <person name="Lacoste S."/>
            <person name="Sallet E."/>
            <person name="Bensimon A."/>
            <person name="Giraud T."/>
            <person name="Brygoo Y."/>
        </authorList>
    </citation>
    <scope>NUCLEOTIDE SEQUENCE [LARGE SCALE GENOMIC DNA]</scope>
    <source>
        <strain evidence="1">FM164</strain>
    </source>
</reference>
<sequence>MRENRVRRVLGADIADEFEAKMSESQAKRIAMQVVRKLATKTKKDRMGTMKMEIEMEFDGVHGFPDRRASHVARNITGICVHLRPLPPNKRPFG</sequence>
<name>W6Q4R5_PENRF</name>
<evidence type="ECO:0000313" key="2">
    <source>
        <dbReference type="Proteomes" id="UP000030686"/>
    </source>
</evidence>
<dbReference type="EMBL" id="HG792016">
    <property type="protein sequence ID" value="CDM30961.1"/>
    <property type="molecule type" value="Genomic_DNA"/>
</dbReference>
<gene>
    <name evidence="1" type="ORF">PROQFM164_S02g001111</name>
</gene>
<dbReference type="AlphaFoldDB" id="W6Q4R5"/>
<proteinExistence type="predicted"/>